<organism evidence="2 3">
    <name type="scientific">Orchesella dallaii</name>
    <dbReference type="NCBI Taxonomy" id="48710"/>
    <lineage>
        <taxon>Eukaryota</taxon>
        <taxon>Metazoa</taxon>
        <taxon>Ecdysozoa</taxon>
        <taxon>Arthropoda</taxon>
        <taxon>Hexapoda</taxon>
        <taxon>Collembola</taxon>
        <taxon>Entomobryomorpha</taxon>
        <taxon>Entomobryoidea</taxon>
        <taxon>Orchesellidae</taxon>
        <taxon>Orchesellinae</taxon>
        <taxon>Orchesella</taxon>
    </lineage>
</organism>
<feature type="transmembrane region" description="Helical" evidence="1">
    <location>
        <begin position="117"/>
        <end position="140"/>
    </location>
</feature>
<accession>A0ABP1QCX5</accession>
<gene>
    <name evidence="2" type="ORF">ODALV1_LOCUS9956</name>
</gene>
<evidence type="ECO:0000313" key="3">
    <source>
        <dbReference type="Proteomes" id="UP001642540"/>
    </source>
</evidence>
<evidence type="ECO:0000313" key="2">
    <source>
        <dbReference type="EMBL" id="CAL8098496.1"/>
    </source>
</evidence>
<feature type="transmembrane region" description="Helical" evidence="1">
    <location>
        <begin position="200"/>
        <end position="219"/>
    </location>
</feature>
<feature type="transmembrane region" description="Helical" evidence="1">
    <location>
        <begin position="47"/>
        <end position="73"/>
    </location>
</feature>
<feature type="transmembrane region" description="Helical" evidence="1">
    <location>
        <begin position="274"/>
        <end position="299"/>
    </location>
</feature>
<feature type="transmembrane region" description="Helical" evidence="1">
    <location>
        <begin position="85"/>
        <end position="105"/>
    </location>
</feature>
<sequence length="368" mass="41841">MSTPLQWFAFKIPFRLYDRILPFPFKWEPTEKRLSSSIPLSGVSRKLIAWIWAGPILFGISLVLFTIQFRILLHLDADKRLGLAYYIRLLAVIINLFSFATISQFSSYYTKNRKEMAALFTGSLEPMASPLELLGAWYLINTKPFYKDFLGGALAGVTFVLGIIAITSPALGIFFDFDSLAPLLPTSFSNINTTFDMIEFLIRVLVRVSFYTVTCVLAARWFKFVLVHLAILLEIGNNGLILIRKYIHLPPPPYRDHLRRNQSLGSQFGIELNAFLISVSLICMTMFMILVSFVSSLAVNSKKIILDIVQMLNGYKVGKRYSRTMRYAEISTPFFSFIGTNYFFLLGIPLEMTMNLALTFSAKVQQPS</sequence>
<keyword evidence="1" id="KW-1133">Transmembrane helix</keyword>
<proteinExistence type="predicted"/>
<protein>
    <submittedName>
        <fullName evidence="2">Uncharacterized protein</fullName>
    </submittedName>
</protein>
<keyword evidence="1" id="KW-0812">Transmembrane</keyword>
<dbReference type="EMBL" id="CAXLJM020000030">
    <property type="protein sequence ID" value="CAL8098496.1"/>
    <property type="molecule type" value="Genomic_DNA"/>
</dbReference>
<evidence type="ECO:0000256" key="1">
    <source>
        <dbReference type="SAM" id="Phobius"/>
    </source>
</evidence>
<feature type="transmembrane region" description="Helical" evidence="1">
    <location>
        <begin position="152"/>
        <end position="175"/>
    </location>
</feature>
<reference evidence="2 3" key="1">
    <citation type="submission" date="2024-08" db="EMBL/GenBank/DDBJ databases">
        <authorList>
            <person name="Cucini C."/>
            <person name="Frati F."/>
        </authorList>
    </citation>
    <scope>NUCLEOTIDE SEQUENCE [LARGE SCALE GENOMIC DNA]</scope>
</reference>
<feature type="transmembrane region" description="Helical" evidence="1">
    <location>
        <begin position="330"/>
        <end position="350"/>
    </location>
</feature>
<name>A0ABP1QCX5_9HEXA</name>
<comment type="caution">
    <text evidence="2">The sequence shown here is derived from an EMBL/GenBank/DDBJ whole genome shotgun (WGS) entry which is preliminary data.</text>
</comment>
<keyword evidence="1" id="KW-0472">Membrane</keyword>
<feature type="transmembrane region" description="Helical" evidence="1">
    <location>
        <begin position="226"/>
        <end position="247"/>
    </location>
</feature>
<keyword evidence="3" id="KW-1185">Reference proteome</keyword>
<dbReference type="Proteomes" id="UP001642540">
    <property type="component" value="Unassembled WGS sequence"/>
</dbReference>